<feature type="repeat" description="ANK" evidence="3">
    <location>
        <begin position="370"/>
        <end position="402"/>
    </location>
</feature>
<accession>A0ABD2XQ35</accession>
<evidence type="ECO:0000313" key="4">
    <source>
        <dbReference type="EMBL" id="KAL3406969.1"/>
    </source>
</evidence>
<dbReference type="Proteomes" id="UP001627154">
    <property type="component" value="Unassembled WGS sequence"/>
</dbReference>
<keyword evidence="2 3" id="KW-0040">ANK repeat</keyword>
<sequence>MENATKEAYKFYYYREQDGIFSLQPIEFDIVGTLVEKMKLDKHDKRNCEMKMLHEMFAYQSSMFTLEKCIKDNSTKSLEPVIEALKELDHQVFLIDYNIERAKKCAGDATSTPSSATKCLKEVEFVVNEFLDIPEIGDLKNEYNQFLKKLEECKSLKKFEDLNAQLGLASSKYRPNRVIFVKKIPCSRADKRDIVMSSDDVSEKLQELESQRETIAWQSQRKRRRFIRRLWPLIENWYSGLPDLRNVFRREEVDLLLQDAVYCTGEKQRFRRGAGFIEFVARAGYKDEPELDRDGESVKNRTTAIHRASLRRLPDKIVVLRELFKIYAEFDYTDKFGRTRFHEARRYGLVDVVEKFLRLGRNADYLGPGTRDSPLHLALRYNYRDMVALLLRRRLNPNLVGNCEATPLHIVAKRYFDVDFARELFEIYDGKEQIELLVDQPDEFGLTPLHLALQRENRRMANIVRLTTNSHDDDDDDDDDGFRDEFFEIVENELLHEALYRGRIDSFEFLLSRGANPNAANRDGRTVLHVLCDGDRDRVELLGRLFELSRYGVRIDARDRFGNTALHLAARSHHRGSLESLLERGADPSLVNEAGWTLLHQFCWWHRDDAELLKTLLELGDEVLPVDARTAKSRDTALHMALMRCGRSEDRRVLESLLGRGADPNAANVKGETPLHFICRRRRDDDLVKFFCEISETIDDRGVLLDVRDETGRTPLEEAMANTLPRAVEFLLNEGAHLSGFVFRPAFRLSALSYLDRESVPRYDERRHDFKLRLASGTMMVLELFENVGYELDRSDALKIMAFFSRHGSLLDESEEAWCDDERFERDAKRIVVEPPSLSLYELIRLPAEEAEKRLDFADYLELARSERLSKLRPRHLDPCARHLCEKLSRRFFTSWALDAFVELIRFRLPLLCCKMIVENLKNEDLWRVCLAATERDS</sequence>
<evidence type="ECO:0000256" key="3">
    <source>
        <dbReference type="PROSITE-ProRule" id="PRU00023"/>
    </source>
</evidence>
<dbReference type="SUPFAM" id="SSF48403">
    <property type="entry name" value="Ankyrin repeat"/>
    <property type="match status" value="1"/>
</dbReference>
<dbReference type="EMBL" id="JBJJXI010000018">
    <property type="protein sequence ID" value="KAL3406969.1"/>
    <property type="molecule type" value="Genomic_DNA"/>
</dbReference>
<organism evidence="4 5">
    <name type="scientific">Trichogramma kaykai</name>
    <dbReference type="NCBI Taxonomy" id="54128"/>
    <lineage>
        <taxon>Eukaryota</taxon>
        <taxon>Metazoa</taxon>
        <taxon>Ecdysozoa</taxon>
        <taxon>Arthropoda</taxon>
        <taxon>Hexapoda</taxon>
        <taxon>Insecta</taxon>
        <taxon>Pterygota</taxon>
        <taxon>Neoptera</taxon>
        <taxon>Endopterygota</taxon>
        <taxon>Hymenoptera</taxon>
        <taxon>Apocrita</taxon>
        <taxon>Proctotrupomorpha</taxon>
        <taxon>Chalcidoidea</taxon>
        <taxon>Trichogrammatidae</taxon>
        <taxon>Trichogramma</taxon>
    </lineage>
</organism>
<dbReference type="AlphaFoldDB" id="A0ABD2XQ35"/>
<feature type="repeat" description="ANK" evidence="3">
    <location>
        <begin position="633"/>
        <end position="669"/>
    </location>
</feature>
<dbReference type="Pfam" id="PF12796">
    <property type="entry name" value="Ank_2"/>
    <property type="match status" value="3"/>
</dbReference>
<protein>
    <submittedName>
        <fullName evidence="4">Uncharacterized protein</fullName>
    </submittedName>
</protein>
<feature type="repeat" description="ANK" evidence="3">
    <location>
        <begin position="561"/>
        <end position="593"/>
    </location>
</feature>
<dbReference type="SMART" id="SM00248">
    <property type="entry name" value="ANK"/>
    <property type="match status" value="12"/>
</dbReference>
<keyword evidence="1" id="KW-0677">Repeat</keyword>
<keyword evidence="5" id="KW-1185">Reference proteome</keyword>
<reference evidence="4 5" key="1">
    <citation type="journal article" date="2024" name="bioRxiv">
        <title>A reference genome for Trichogramma kaykai: A tiny desert-dwelling parasitoid wasp with competing sex-ratio distorters.</title>
        <authorList>
            <person name="Culotta J."/>
            <person name="Lindsey A.R."/>
        </authorList>
    </citation>
    <scope>NUCLEOTIDE SEQUENCE [LARGE SCALE GENOMIC DNA]</scope>
    <source>
        <strain evidence="4 5">KSX58</strain>
    </source>
</reference>
<gene>
    <name evidence="4" type="ORF">TKK_001070</name>
</gene>
<dbReference type="InterPro" id="IPR002110">
    <property type="entry name" value="Ankyrin_rpt"/>
</dbReference>
<evidence type="ECO:0000256" key="1">
    <source>
        <dbReference type="ARBA" id="ARBA00022737"/>
    </source>
</evidence>
<comment type="caution">
    <text evidence="4">The sequence shown here is derived from an EMBL/GenBank/DDBJ whole genome shotgun (WGS) entry which is preliminary data.</text>
</comment>
<feature type="repeat" description="ANK" evidence="3">
    <location>
        <begin position="495"/>
        <end position="522"/>
    </location>
</feature>
<evidence type="ECO:0000313" key="5">
    <source>
        <dbReference type="Proteomes" id="UP001627154"/>
    </source>
</evidence>
<dbReference type="Gene3D" id="1.25.40.20">
    <property type="entry name" value="Ankyrin repeat-containing domain"/>
    <property type="match status" value="3"/>
</dbReference>
<dbReference type="PANTHER" id="PTHR24198:SF165">
    <property type="entry name" value="ANKYRIN REPEAT-CONTAINING PROTEIN-RELATED"/>
    <property type="match status" value="1"/>
</dbReference>
<name>A0ABD2XQ35_9HYME</name>
<dbReference type="PROSITE" id="PS50297">
    <property type="entry name" value="ANK_REP_REGION"/>
    <property type="match status" value="1"/>
</dbReference>
<evidence type="ECO:0000256" key="2">
    <source>
        <dbReference type="ARBA" id="ARBA00023043"/>
    </source>
</evidence>
<proteinExistence type="predicted"/>
<dbReference type="PROSITE" id="PS50088">
    <property type="entry name" value="ANK_REPEAT"/>
    <property type="match status" value="4"/>
</dbReference>
<dbReference type="PANTHER" id="PTHR24198">
    <property type="entry name" value="ANKYRIN REPEAT AND PROTEIN KINASE DOMAIN-CONTAINING PROTEIN"/>
    <property type="match status" value="1"/>
</dbReference>
<dbReference type="InterPro" id="IPR036770">
    <property type="entry name" value="Ankyrin_rpt-contain_sf"/>
</dbReference>